<keyword evidence="3" id="KW-1003">Cell membrane</keyword>
<feature type="transmembrane region" description="Helical" evidence="9">
    <location>
        <begin position="638"/>
        <end position="657"/>
    </location>
</feature>
<evidence type="ECO:0000256" key="1">
    <source>
        <dbReference type="ARBA" id="ARBA00004651"/>
    </source>
</evidence>
<feature type="transmembrane region" description="Helical" evidence="9">
    <location>
        <begin position="141"/>
        <end position="163"/>
    </location>
</feature>
<keyword evidence="5 9" id="KW-1133">Transmembrane helix</keyword>
<dbReference type="NCBIfam" id="TIGR00805">
    <property type="entry name" value="oat"/>
    <property type="match status" value="1"/>
</dbReference>
<name>A0A5S6R479_TRIMR</name>
<feature type="transmembrane region" description="Helical" evidence="9">
    <location>
        <begin position="482"/>
        <end position="503"/>
    </location>
</feature>
<dbReference type="GO" id="GO:0015347">
    <property type="term" value="F:sodium-independent organic anion transmembrane transporter activity"/>
    <property type="evidence" value="ECO:0007669"/>
    <property type="project" value="TreeGrafter"/>
</dbReference>
<feature type="transmembrane region" description="Helical" evidence="9">
    <location>
        <begin position="839"/>
        <end position="860"/>
    </location>
</feature>
<dbReference type="SUPFAM" id="SSF103473">
    <property type="entry name" value="MFS general substrate transporter"/>
    <property type="match status" value="2"/>
</dbReference>
<evidence type="ECO:0000256" key="7">
    <source>
        <dbReference type="ARBA" id="ARBA00023157"/>
    </source>
</evidence>
<dbReference type="SUPFAM" id="SSF100895">
    <property type="entry name" value="Kazal-type serine protease inhibitors"/>
    <property type="match status" value="1"/>
</dbReference>
<dbReference type="PANTHER" id="PTHR11388:SF76">
    <property type="entry name" value="SOLUTE CARRIER ORGANIC ANION TRANSPORTER FAMILY MEMBER"/>
    <property type="match status" value="1"/>
</dbReference>
<dbReference type="AlphaFoldDB" id="A0A5S6R479"/>
<evidence type="ECO:0000313" key="12">
    <source>
        <dbReference type="WBParaSite" id="TMUE_3000014396.1"/>
    </source>
</evidence>
<feature type="transmembrane region" description="Helical" evidence="9">
    <location>
        <begin position="210"/>
        <end position="230"/>
    </location>
</feature>
<feature type="transmembrane region" description="Helical" evidence="9">
    <location>
        <begin position="786"/>
        <end position="809"/>
    </location>
</feature>
<dbReference type="PANTHER" id="PTHR11388">
    <property type="entry name" value="ORGANIC ANION TRANSPORTER"/>
    <property type="match status" value="1"/>
</dbReference>
<keyword evidence="6 9" id="KW-0472">Membrane</keyword>
<evidence type="ECO:0000256" key="8">
    <source>
        <dbReference type="SAM" id="MobiDB-lite"/>
    </source>
</evidence>
<dbReference type="Gene3D" id="2.60.120.200">
    <property type="match status" value="1"/>
</dbReference>
<dbReference type="InterPro" id="IPR002350">
    <property type="entry name" value="Kazal_dom"/>
</dbReference>
<dbReference type="Gene3D" id="1.20.1250.20">
    <property type="entry name" value="MFS general substrate transporter like domains"/>
    <property type="match status" value="1"/>
</dbReference>
<dbReference type="STRING" id="70415.A0A5S6R479"/>
<dbReference type="Proteomes" id="UP000046395">
    <property type="component" value="Unassembled WGS sequence"/>
</dbReference>
<accession>A0A5S6R479</accession>
<keyword evidence="4 9" id="KW-0812">Transmembrane</keyword>
<keyword evidence="7" id="KW-1015">Disulfide bond</keyword>
<sequence>MNRSSAPSGFPSWLTRVGATQGLPGSPRYGTTRSDNFCACGSRGYLEELDNKGCFGRAICDVAAKTSGPSLAKIFAFDAKRSAVNSSFVKHVIGNVAQRSQQARPLQISCCSVSLPGVPTLPANCPFADIMALALRKRSRLWKFLLLFCICYFLETITFTYLISAVQSIERQFQIPSRLSGTLIASSDIGYIPTVVLLAHFGSKGRRARWIGFGCLLISLACFLISLPGLTFPAEFSVAFNASALEMSMPVPLLLHQEIDQPLKLASHPQVGCAFKGWVRRSGLAFPDWATDEAGADRWNQSSCSSDNQTIWLPSSVSDEMVSLLKSNVDYATFARLLEEKVNVAYEYPYLETVGTGNIESLLRQARRPQALCSRVVNHFRHLVQSSTCETKTTNQLAFVIVLMGIMLIGVGHSMPWTLGMPLIDDSVKKRSMPYYIAGVFFIRILGPVLGFLVGSLCNSLYYNLKADPEIEPTDVNWIGAWWIGFLLIAVLLFVPSLLLFCFPHVDLNSIDERPEKTSPTVVMQRKGSVVVKTVNDGKPTDLCSSVGTELKNLSESLLVILRSPVYTFCLFGRMLDVLAFKGFFVFHSKYLEAHYGLPQYKANVAMGIAGTCGFAVGNIAGGYIMRKLKLDGRKATAYVSVCGIITVLFSFVKLTLGCTSTLSSLGAMGRQNDFNFTSTCNEYCHCDGSMLLPVCSSSGTPYFSPCHAGCQSSQRIGSSTNFSDCFCLDNGTVASRDYCQDDCGKPLAIYVFLLGISGLIAGTAVVPGILIVLRSVPAHLKSLSLGVSAFIVSLFSTFPSPIIFGYVIDGTCLLWSKSCGQKGSCSIYDTDQLRTRYFSLYGVLRLMSVFLDIGVFYYAKNLKLLEETKWKEREERSSVIDSVGDAHQPDVHSNKREDVEKKDRRDSSELSERKTFSPYESQAVITSLNEVVVRPFRQEEFIRRFLPLVCIRVSSSCEQGAWTYKQFEVSFKDDRSNPRQFPSFGIKDLSISRTPHSPTAPRFVGALATPYEAVVIPADAKSTTIDLYVGKDIAWHLRGYYKWKIWVMNSQVKDNWLQERRARMLLFVVPGKRIGVNIRIEGEKVLAIFGNQTIRDSRELSNRPITNDMVKNGIILYKIKAYHPISLIT</sequence>
<dbReference type="InterPro" id="IPR013320">
    <property type="entry name" value="ConA-like_dom_sf"/>
</dbReference>
<evidence type="ECO:0000313" key="11">
    <source>
        <dbReference type="Proteomes" id="UP000046395"/>
    </source>
</evidence>
<evidence type="ECO:0000256" key="6">
    <source>
        <dbReference type="ARBA" id="ARBA00023136"/>
    </source>
</evidence>
<keyword evidence="11" id="KW-1185">Reference proteome</keyword>
<dbReference type="WBParaSite" id="TMUE_3000014396.1">
    <property type="protein sequence ID" value="TMUE_3000014396.1"/>
    <property type="gene ID" value="WBGene00290048"/>
</dbReference>
<evidence type="ECO:0000256" key="3">
    <source>
        <dbReference type="ARBA" id="ARBA00022475"/>
    </source>
</evidence>
<comment type="subcellular location">
    <subcellularLocation>
        <location evidence="1">Cell membrane</location>
        <topology evidence="1">Multi-pass membrane protein</topology>
    </subcellularLocation>
</comment>
<feature type="transmembrane region" description="Helical" evidence="9">
    <location>
        <begin position="748"/>
        <end position="774"/>
    </location>
</feature>
<evidence type="ECO:0000256" key="4">
    <source>
        <dbReference type="ARBA" id="ARBA00022692"/>
    </source>
</evidence>
<feature type="transmembrane region" description="Helical" evidence="9">
    <location>
        <begin position="397"/>
        <end position="415"/>
    </location>
</feature>
<organism evidence="11 12">
    <name type="scientific">Trichuris muris</name>
    <name type="common">Mouse whipworm</name>
    <dbReference type="NCBI Taxonomy" id="70415"/>
    <lineage>
        <taxon>Eukaryota</taxon>
        <taxon>Metazoa</taxon>
        <taxon>Ecdysozoa</taxon>
        <taxon>Nematoda</taxon>
        <taxon>Enoplea</taxon>
        <taxon>Dorylaimia</taxon>
        <taxon>Trichinellida</taxon>
        <taxon>Trichuridae</taxon>
        <taxon>Trichuris</taxon>
    </lineage>
</organism>
<comment type="similarity">
    <text evidence="2">Belongs to the organo anion transporter (TC 2.A.60) family.</text>
</comment>
<evidence type="ECO:0000256" key="9">
    <source>
        <dbReference type="SAM" id="Phobius"/>
    </source>
</evidence>
<dbReference type="PROSITE" id="PS51465">
    <property type="entry name" value="KAZAL_2"/>
    <property type="match status" value="1"/>
</dbReference>
<dbReference type="Pfam" id="PF03137">
    <property type="entry name" value="OATP"/>
    <property type="match status" value="1"/>
</dbReference>
<dbReference type="InterPro" id="IPR004156">
    <property type="entry name" value="OATP"/>
</dbReference>
<feature type="region of interest" description="Disordered" evidence="8">
    <location>
        <begin position="881"/>
        <end position="916"/>
    </location>
</feature>
<dbReference type="CDD" id="cd17336">
    <property type="entry name" value="MFS_SLCO_OATP"/>
    <property type="match status" value="1"/>
</dbReference>
<reference evidence="12" key="1">
    <citation type="submission" date="2019-12" db="UniProtKB">
        <authorList>
            <consortium name="WormBaseParasite"/>
        </authorList>
    </citation>
    <scope>IDENTIFICATION</scope>
</reference>
<dbReference type="InterPro" id="IPR036058">
    <property type="entry name" value="Kazal_dom_sf"/>
</dbReference>
<dbReference type="GO" id="GO:0016323">
    <property type="term" value="C:basolateral plasma membrane"/>
    <property type="evidence" value="ECO:0007669"/>
    <property type="project" value="TreeGrafter"/>
</dbReference>
<protein>
    <submittedName>
        <fullName evidence="12">Kazal-like domain-containing protein</fullName>
    </submittedName>
</protein>
<dbReference type="GO" id="GO:0043252">
    <property type="term" value="P:sodium-independent organic anion transport"/>
    <property type="evidence" value="ECO:0007669"/>
    <property type="project" value="TreeGrafter"/>
</dbReference>
<evidence type="ECO:0000256" key="2">
    <source>
        <dbReference type="ARBA" id="ARBA00009657"/>
    </source>
</evidence>
<evidence type="ECO:0000256" key="5">
    <source>
        <dbReference type="ARBA" id="ARBA00022989"/>
    </source>
</evidence>
<feature type="transmembrane region" description="Helical" evidence="9">
    <location>
        <begin position="183"/>
        <end position="203"/>
    </location>
</feature>
<proteinExistence type="inferred from homology"/>
<feature type="transmembrane region" description="Helical" evidence="9">
    <location>
        <begin position="605"/>
        <end position="626"/>
    </location>
</feature>
<evidence type="ECO:0000259" key="10">
    <source>
        <dbReference type="PROSITE" id="PS51465"/>
    </source>
</evidence>
<dbReference type="InterPro" id="IPR036259">
    <property type="entry name" value="MFS_trans_sf"/>
</dbReference>
<feature type="domain" description="Kazal-like" evidence="10">
    <location>
        <begin position="675"/>
        <end position="727"/>
    </location>
</feature>
<feature type="transmembrane region" description="Helical" evidence="9">
    <location>
        <begin position="435"/>
        <end position="462"/>
    </location>
</feature>
<feature type="compositionally biased region" description="Basic and acidic residues" evidence="8">
    <location>
        <begin position="888"/>
        <end position="916"/>
    </location>
</feature>
<dbReference type="SUPFAM" id="SSF49899">
    <property type="entry name" value="Concanavalin A-like lectins/glucanases"/>
    <property type="match status" value="1"/>
</dbReference>